<comment type="subcellular location">
    <subcellularLocation>
        <location evidence="1 10">Mitochondrion inner membrane</location>
        <topology evidence="1 10">Multi-pass membrane protein</topology>
    </subcellularLocation>
</comment>
<evidence type="ECO:0000256" key="7">
    <source>
        <dbReference type="ARBA" id="ARBA00023128"/>
    </source>
</evidence>
<dbReference type="Gene3D" id="1.50.40.10">
    <property type="entry name" value="Mitochondrial carrier domain"/>
    <property type="match status" value="1"/>
</dbReference>
<organism evidence="12 13">
    <name type="scientific">Schizosaccharomyces osmophilus</name>
    <dbReference type="NCBI Taxonomy" id="2545709"/>
    <lineage>
        <taxon>Eukaryota</taxon>
        <taxon>Fungi</taxon>
        <taxon>Dikarya</taxon>
        <taxon>Ascomycota</taxon>
        <taxon>Taphrinomycotina</taxon>
        <taxon>Schizosaccharomycetes</taxon>
        <taxon>Schizosaccharomycetales</taxon>
        <taxon>Schizosaccharomycetaceae</taxon>
        <taxon>Schizosaccharomyces</taxon>
    </lineage>
</organism>
<dbReference type="PRINTS" id="PR00926">
    <property type="entry name" value="MITOCARRIER"/>
</dbReference>
<dbReference type="HAMAP" id="MF_03064">
    <property type="entry name" value="SLC25A38"/>
    <property type="match status" value="1"/>
</dbReference>
<gene>
    <name evidence="12" type="primary">hem25</name>
    <name evidence="12" type="ORF">SOMG_03660</name>
</gene>
<feature type="repeat" description="Solcar" evidence="11">
    <location>
        <begin position="209"/>
        <end position="293"/>
    </location>
</feature>
<evidence type="ECO:0000256" key="11">
    <source>
        <dbReference type="PROSITE-ProRule" id="PRU00282"/>
    </source>
</evidence>
<keyword evidence="5 10" id="KW-0999">Mitochondrion inner membrane</keyword>
<evidence type="ECO:0000256" key="10">
    <source>
        <dbReference type="HAMAP-Rule" id="MF_03064"/>
    </source>
</evidence>
<dbReference type="PANTHER" id="PTHR46181:SF3">
    <property type="entry name" value="MITOCHONDRIAL GLYCINE TRANSPORTER"/>
    <property type="match status" value="1"/>
</dbReference>
<comment type="catalytic activity">
    <reaction evidence="9 10">
        <text>glycine(in) = glycine(out)</text>
        <dbReference type="Rhea" id="RHEA:70715"/>
        <dbReference type="ChEBI" id="CHEBI:57305"/>
    </reaction>
</comment>
<evidence type="ECO:0000256" key="1">
    <source>
        <dbReference type="ARBA" id="ARBA00004448"/>
    </source>
</evidence>
<dbReference type="RefSeq" id="XP_056037686.1">
    <property type="nucleotide sequence ID" value="XM_056182449.1"/>
</dbReference>
<evidence type="ECO:0000256" key="6">
    <source>
        <dbReference type="ARBA" id="ARBA00022989"/>
    </source>
</evidence>
<dbReference type="PROSITE" id="PS50920">
    <property type="entry name" value="SOLCAR"/>
    <property type="match status" value="3"/>
</dbReference>
<keyword evidence="4 10" id="KW-0677">Repeat</keyword>
<dbReference type="PANTHER" id="PTHR46181">
    <property type="entry name" value="MITOCHONDRIAL GLYCINE TRANSPORTER"/>
    <property type="match status" value="1"/>
</dbReference>
<dbReference type="InterPro" id="IPR018108">
    <property type="entry name" value="MCP_transmembrane"/>
</dbReference>
<dbReference type="InterPro" id="IPR023395">
    <property type="entry name" value="MCP_dom_sf"/>
</dbReference>
<keyword evidence="3 10" id="KW-0812">Transmembrane</keyword>
<feature type="repeat" description="Solcar" evidence="11">
    <location>
        <begin position="108"/>
        <end position="188"/>
    </location>
</feature>
<feature type="repeat" description="Solcar" evidence="11">
    <location>
        <begin position="12"/>
        <end position="95"/>
    </location>
</feature>
<dbReference type="KEGG" id="som:SOMG_03660"/>
<keyword evidence="8 10" id="KW-0472">Membrane</keyword>
<evidence type="ECO:0000256" key="2">
    <source>
        <dbReference type="ARBA" id="ARBA00022448"/>
    </source>
</evidence>
<dbReference type="GO" id="GO:1904983">
    <property type="term" value="P:glycine import into mitochondrion"/>
    <property type="evidence" value="ECO:0007669"/>
    <property type="project" value="UniProtKB-UniRule"/>
</dbReference>
<reference evidence="12 13" key="1">
    <citation type="journal article" date="2023" name="G3 (Bethesda)">
        <title>A high-quality reference genome for the fission yeast Schizosaccharomyces osmophilus.</title>
        <authorList>
            <person name="Jia G.S."/>
            <person name="Zhang W.C."/>
            <person name="Liang Y."/>
            <person name="Liu X.H."/>
            <person name="Rhind N."/>
            <person name="Pidoux A."/>
            <person name="Brysch-Herzberg M."/>
            <person name="Du L.L."/>
        </authorList>
    </citation>
    <scope>NUCLEOTIDE SEQUENCE [LARGE SCALE GENOMIC DNA]</scope>
    <source>
        <strain evidence="12 13">CBS 15793</strain>
    </source>
</reference>
<name>A0AAF0AWF8_9SCHI</name>
<dbReference type="AlphaFoldDB" id="A0AAF0AWF8"/>
<comment type="function">
    <text evidence="10">Mitochondrial glycine transporter that imports glycine into the mitochondrial matrix. Plays an important role in providing glycine for the first enzymatic step in heme biosynthesis, the condensation of glycine with succinyl-CoA to produce 5-aminolevulinate (ALA) in the miochondrial matrix.</text>
</comment>
<dbReference type="GO" id="GO:0015187">
    <property type="term" value="F:glycine transmembrane transporter activity"/>
    <property type="evidence" value="ECO:0007669"/>
    <property type="project" value="UniProtKB-UniRule"/>
</dbReference>
<protein>
    <recommendedName>
        <fullName evidence="10">Mitochondrial glycine transporter</fullName>
    </recommendedName>
    <alternativeName>
        <fullName evidence="10">Solute carrier family 25 member 38 homolog</fullName>
    </alternativeName>
</protein>
<keyword evidence="2 10" id="KW-0813">Transport</keyword>
<comment type="similarity">
    <text evidence="10">Belongs to the mitochondrial carrier (TC 2.A.29) family. SLC25A38 subfamily.</text>
</comment>
<evidence type="ECO:0000256" key="3">
    <source>
        <dbReference type="ARBA" id="ARBA00022692"/>
    </source>
</evidence>
<keyword evidence="6 10" id="KW-1133">Transmembrane helix</keyword>
<evidence type="ECO:0000256" key="5">
    <source>
        <dbReference type="ARBA" id="ARBA00022792"/>
    </source>
</evidence>
<accession>A0AAF0AWF8</accession>
<evidence type="ECO:0000256" key="9">
    <source>
        <dbReference type="ARBA" id="ARBA00034060"/>
    </source>
</evidence>
<keyword evidence="13" id="KW-1185">Reference proteome</keyword>
<dbReference type="Proteomes" id="UP001212411">
    <property type="component" value="Chromosome 2"/>
</dbReference>
<evidence type="ECO:0000313" key="13">
    <source>
        <dbReference type="Proteomes" id="UP001212411"/>
    </source>
</evidence>
<sequence length="296" mass="33334">MSQSANAVEPKQKKASHFKAGALGGFLSSAALQPLDLLKTRLQQSQHLPLPQIIQNVVRQEGGITSLWKGTLPSILRSTSGSSCYFYVLNWLRRYNPQSNLSSLKNTQNFWTGGLSRAIVGFVFMPVTVIKVRYESNYYSYTTIGSSIKSIWKKEGFPGFFHGFGVTAIRDAPHAGLYVYFYELSKETIHNLLGHFHETLPGDVLQNPYNNSVNVASGMFSGIIATTITNPFDMLKTRVQLQPDLYKNFLYCAKRVYMNEGLYGFLDGLALRVLRKSVSSTITWSVYEWAMHRNDT</sequence>
<dbReference type="GeneID" id="80877138"/>
<evidence type="ECO:0000313" key="12">
    <source>
        <dbReference type="EMBL" id="WBW73443.1"/>
    </source>
</evidence>
<dbReference type="Pfam" id="PF00153">
    <property type="entry name" value="Mito_carr"/>
    <property type="match status" value="3"/>
</dbReference>
<keyword evidence="7 10" id="KW-0496">Mitochondrion</keyword>
<dbReference type="EMBL" id="CP115612">
    <property type="protein sequence ID" value="WBW73443.1"/>
    <property type="molecule type" value="Genomic_DNA"/>
</dbReference>
<evidence type="ECO:0000256" key="4">
    <source>
        <dbReference type="ARBA" id="ARBA00022737"/>
    </source>
</evidence>
<dbReference type="InterPro" id="IPR002067">
    <property type="entry name" value="MCP"/>
</dbReference>
<dbReference type="InterPro" id="IPR030847">
    <property type="entry name" value="Hem25/SLC25A38"/>
</dbReference>
<dbReference type="SUPFAM" id="SSF103506">
    <property type="entry name" value="Mitochondrial carrier"/>
    <property type="match status" value="1"/>
</dbReference>
<proteinExistence type="inferred from homology"/>
<evidence type="ECO:0000256" key="8">
    <source>
        <dbReference type="ARBA" id="ARBA00023136"/>
    </source>
</evidence>
<dbReference type="GO" id="GO:0005743">
    <property type="term" value="C:mitochondrial inner membrane"/>
    <property type="evidence" value="ECO:0007669"/>
    <property type="project" value="UniProtKB-SubCell"/>
</dbReference>